<keyword evidence="1" id="KW-0812">Transmembrane</keyword>
<dbReference type="EMBL" id="CP031517">
    <property type="protein sequence ID" value="QOS39174.1"/>
    <property type="molecule type" value="Genomic_DNA"/>
</dbReference>
<keyword evidence="1" id="KW-0472">Membrane</keyword>
<evidence type="ECO:0000256" key="1">
    <source>
        <dbReference type="SAM" id="Phobius"/>
    </source>
</evidence>
<dbReference type="AlphaFoldDB" id="A0A7M1XI33"/>
<sequence length="372" mass="43691">MKRIIFRILTLVMTCLSMILITNIYDLTHIESEVAEAKVDYIYDQEYEYIESFGFPAKWHDEISYFEKSDERYYFYQEFELRCYDEGSQSPFDGMRFPMHCNDLPSDTTFIIGGKPTAHFQIAIGYALCEEMIRHAGFHDLGVYRVEDAVGKKLKLARLSVDNYEYKLYIREVTVSGVYRVDGKSTFAENIDYSSKWLLSSSLRFRGNNMFDRAFYYDSDIGSNPVSVVYKAPNKKEELRAKMKDDYLLRHAVDSIYYPHDATHYEPATRHLYFTLSVIGLLVTTFFALALIFILYYDKNSDEIVDIANDIEELPWFIPHIVLAIIVPISYHIQVPWLSILQPMLFGILYLVFIYLISLCIRVIYYSRHKKI</sequence>
<feature type="transmembrane region" description="Helical" evidence="1">
    <location>
        <begin position="272"/>
        <end position="296"/>
    </location>
</feature>
<feature type="transmembrane region" description="Helical" evidence="1">
    <location>
        <begin position="345"/>
        <end position="365"/>
    </location>
</feature>
<gene>
    <name evidence="2" type="ORF">DYE49_01375</name>
</gene>
<name>A0A7M1XI33_9SPIR</name>
<evidence type="ECO:0000313" key="3">
    <source>
        <dbReference type="Proteomes" id="UP000593591"/>
    </source>
</evidence>
<keyword evidence="1" id="KW-1133">Transmembrane helix</keyword>
<evidence type="ECO:0000313" key="2">
    <source>
        <dbReference type="EMBL" id="QOS39174.1"/>
    </source>
</evidence>
<reference evidence="2 3" key="1">
    <citation type="submission" date="2018-08" db="EMBL/GenBank/DDBJ databases">
        <title>The first complete genome of Treponema rectale (CHPAT), a commensal spirochete of the bovine rectum.</title>
        <authorList>
            <person name="Staton G.J."/>
            <person name="Clegg S.R."/>
            <person name="Carter S.D."/>
            <person name="Radford A.D."/>
            <person name="Darby A."/>
            <person name="Hall N."/>
            <person name="Birtles R.J."/>
            <person name="Evans N.J."/>
        </authorList>
    </citation>
    <scope>NUCLEOTIDE SEQUENCE [LARGE SCALE GENOMIC DNA]</scope>
    <source>
        <strain evidence="2 3">CHPA</strain>
    </source>
</reference>
<dbReference type="Proteomes" id="UP000593591">
    <property type="component" value="Chromosome"/>
</dbReference>
<feature type="transmembrane region" description="Helical" evidence="1">
    <location>
        <begin position="5"/>
        <end position="25"/>
    </location>
</feature>
<feature type="transmembrane region" description="Helical" evidence="1">
    <location>
        <begin position="316"/>
        <end position="333"/>
    </location>
</feature>
<protein>
    <submittedName>
        <fullName evidence="2">Uncharacterized protein</fullName>
    </submittedName>
</protein>
<organism evidence="2 3">
    <name type="scientific">Treponema rectale</name>
    <dbReference type="NCBI Taxonomy" id="744512"/>
    <lineage>
        <taxon>Bacteria</taxon>
        <taxon>Pseudomonadati</taxon>
        <taxon>Spirochaetota</taxon>
        <taxon>Spirochaetia</taxon>
        <taxon>Spirochaetales</taxon>
        <taxon>Treponemataceae</taxon>
        <taxon>Treponema</taxon>
    </lineage>
</organism>
<dbReference type="KEGG" id="trc:DYE49_01375"/>
<proteinExistence type="predicted"/>
<accession>A0A7M1XI33</accession>